<dbReference type="PANTHER" id="PTHR44653:SF2">
    <property type="entry name" value="DNAJ HOMOLOG SUBFAMILY C MEMBER 1"/>
    <property type="match status" value="1"/>
</dbReference>
<evidence type="ECO:0000256" key="5">
    <source>
        <dbReference type="ARBA" id="ARBA00037847"/>
    </source>
</evidence>
<evidence type="ECO:0000256" key="1">
    <source>
        <dbReference type="ARBA" id="ARBA00022692"/>
    </source>
</evidence>
<organism evidence="10 11">
    <name type="scientific">Elsinoe australis</name>
    <dbReference type="NCBI Taxonomy" id="40998"/>
    <lineage>
        <taxon>Eukaryota</taxon>
        <taxon>Fungi</taxon>
        <taxon>Dikarya</taxon>
        <taxon>Ascomycota</taxon>
        <taxon>Pezizomycotina</taxon>
        <taxon>Dothideomycetes</taxon>
        <taxon>Dothideomycetidae</taxon>
        <taxon>Myriangiales</taxon>
        <taxon>Elsinoaceae</taxon>
        <taxon>Elsinoe</taxon>
    </lineage>
</organism>
<feature type="compositionally biased region" description="Basic residues" evidence="6">
    <location>
        <begin position="397"/>
        <end position="406"/>
    </location>
</feature>
<comment type="caution">
    <text evidence="10">The sequence shown here is derived from an EMBL/GenBank/DDBJ whole genome shotgun (WGS) entry which is preliminary data.</text>
</comment>
<evidence type="ECO:0000313" key="10">
    <source>
        <dbReference type="EMBL" id="PSK55244.1"/>
    </source>
</evidence>
<keyword evidence="2 8" id="KW-0732">Signal</keyword>
<keyword evidence="1 7" id="KW-0812">Transmembrane</keyword>
<keyword evidence="3 7" id="KW-1133">Transmembrane helix</keyword>
<dbReference type="GO" id="GO:0012505">
    <property type="term" value="C:endomembrane system"/>
    <property type="evidence" value="ECO:0007669"/>
    <property type="project" value="UniProtKB-SubCell"/>
</dbReference>
<name>A0A2P8A443_9PEZI</name>
<evidence type="ECO:0000256" key="2">
    <source>
        <dbReference type="ARBA" id="ARBA00022729"/>
    </source>
</evidence>
<sequence>MKFLTIVLPLLTALSTLTAAWSTEDHEIFRLRDEIITHEGHNVTFYSFLGVKPSASQDEINRAYRKQSRVMHPDKARSNFYANYEKEAKAKLAAKKPGSNVPKARKPSQKEVKAFNKEASARFARLGVVTNILRGPERERYDYFLSNGFPAWRGTGYYYARFRPGLGSVLFGLFVCVGGGFHYLALYIGWKKQREFVERYIKHARRMAWGNESSVGGIPGLGGSGQAGLPTPQDSDEEPQAMNWNRREKRAAMKEKKREDKRPKKSREVAQKAKDEGVSTPQDVRMDGPVGAKKRTIAENGKVLIVDSVGNVWLEEETEEGDMQTFLLDPEEIAKPTVYDTVLFKLPKWAYYKSIGKFINKQEAELELEEFEQTDETPEDVKAVEAATSVNANGEARKRRAKGGRK</sequence>
<dbReference type="Pfam" id="PF00226">
    <property type="entry name" value="DnaJ"/>
    <property type="match status" value="1"/>
</dbReference>
<evidence type="ECO:0000259" key="9">
    <source>
        <dbReference type="PROSITE" id="PS50076"/>
    </source>
</evidence>
<dbReference type="SMART" id="SM00271">
    <property type="entry name" value="DnaJ"/>
    <property type="match status" value="1"/>
</dbReference>
<dbReference type="InterPro" id="IPR036869">
    <property type="entry name" value="J_dom_sf"/>
</dbReference>
<evidence type="ECO:0000256" key="4">
    <source>
        <dbReference type="ARBA" id="ARBA00023136"/>
    </source>
</evidence>
<evidence type="ECO:0000256" key="7">
    <source>
        <dbReference type="SAM" id="Phobius"/>
    </source>
</evidence>
<feature type="domain" description="J" evidence="9">
    <location>
        <begin position="44"/>
        <end position="145"/>
    </location>
</feature>
<feature type="chain" id="PRO_5015192689" description="J domain-containing protein" evidence="8">
    <location>
        <begin position="21"/>
        <end position="406"/>
    </location>
</feature>
<dbReference type="OrthoDB" id="413400at2759"/>
<feature type="compositionally biased region" description="Basic and acidic residues" evidence="6">
    <location>
        <begin position="250"/>
        <end position="277"/>
    </location>
</feature>
<feature type="region of interest" description="Disordered" evidence="6">
    <location>
        <begin position="220"/>
        <end position="288"/>
    </location>
</feature>
<proteinExistence type="predicted"/>
<dbReference type="AlphaFoldDB" id="A0A2P8A443"/>
<dbReference type="CDD" id="cd06257">
    <property type="entry name" value="DnaJ"/>
    <property type="match status" value="1"/>
</dbReference>
<comment type="subcellular location">
    <subcellularLocation>
        <location evidence="5">Endomembrane system</location>
        <topology evidence="5">Single-pass membrane protein</topology>
    </subcellularLocation>
</comment>
<keyword evidence="11" id="KW-1185">Reference proteome</keyword>
<evidence type="ECO:0000256" key="3">
    <source>
        <dbReference type="ARBA" id="ARBA00022989"/>
    </source>
</evidence>
<feature type="signal peptide" evidence="8">
    <location>
        <begin position="1"/>
        <end position="20"/>
    </location>
</feature>
<dbReference type="PRINTS" id="PR00625">
    <property type="entry name" value="JDOMAIN"/>
</dbReference>
<dbReference type="STRING" id="40998.A0A2P8A443"/>
<feature type="region of interest" description="Disordered" evidence="6">
    <location>
        <begin position="371"/>
        <end position="406"/>
    </location>
</feature>
<feature type="transmembrane region" description="Helical" evidence="7">
    <location>
        <begin position="169"/>
        <end position="190"/>
    </location>
</feature>
<dbReference type="Gene3D" id="1.10.287.110">
    <property type="entry name" value="DnaJ domain"/>
    <property type="match status" value="1"/>
</dbReference>
<dbReference type="EMBL" id="NHZQ01000067">
    <property type="protein sequence ID" value="PSK55244.1"/>
    <property type="molecule type" value="Genomic_DNA"/>
</dbReference>
<evidence type="ECO:0000256" key="8">
    <source>
        <dbReference type="SAM" id="SignalP"/>
    </source>
</evidence>
<dbReference type="PROSITE" id="PS50076">
    <property type="entry name" value="DNAJ_2"/>
    <property type="match status" value="1"/>
</dbReference>
<keyword evidence="4 7" id="KW-0472">Membrane</keyword>
<dbReference type="InterPro" id="IPR052606">
    <property type="entry name" value="DnaJ_domain_protein"/>
</dbReference>
<gene>
    <name evidence="10" type="ORF">B9Z65_2633</name>
</gene>
<evidence type="ECO:0000313" key="11">
    <source>
        <dbReference type="Proteomes" id="UP000243723"/>
    </source>
</evidence>
<dbReference type="PANTHER" id="PTHR44653">
    <property type="entry name" value="DNAJ HOMOLOG SUBFAMILY C MEMBER 1"/>
    <property type="match status" value="1"/>
</dbReference>
<protein>
    <recommendedName>
        <fullName evidence="9">J domain-containing protein</fullName>
    </recommendedName>
</protein>
<dbReference type="SUPFAM" id="SSF46565">
    <property type="entry name" value="Chaperone J-domain"/>
    <property type="match status" value="1"/>
</dbReference>
<evidence type="ECO:0000256" key="6">
    <source>
        <dbReference type="SAM" id="MobiDB-lite"/>
    </source>
</evidence>
<dbReference type="Proteomes" id="UP000243723">
    <property type="component" value="Unassembled WGS sequence"/>
</dbReference>
<accession>A0A2P8A443</accession>
<dbReference type="InterPro" id="IPR001623">
    <property type="entry name" value="DnaJ_domain"/>
</dbReference>
<reference evidence="10 11" key="1">
    <citation type="submission" date="2017-05" db="EMBL/GenBank/DDBJ databases">
        <title>Draft genome sequence of Elsinoe australis.</title>
        <authorList>
            <person name="Cheng Q."/>
        </authorList>
    </citation>
    <scope>NUCLEOTIDE SEQUENCE [LARGE SCALE GENOMIC DNA]</scope>
    <source>
        <strain evidence="10 11">NL1</strain>
    </source>
</reference>